<feature type="non-terminal residue" evidence="1">
    <location>
        <position position="1"/>
    </location>
</feature>
<name>X1E2G8_9ZZZZ</name>
<evidence type="ECO:0000313" key="1">
    <source>
        <dbReference type="EMBL" id="GAH14600.1"/>
    </source>
</evidence>
<dbReference type="AlphaFoldDB" id="X1E2G8"/>
<accession>X1E2G8</accession>
<dbReference type="EMBL" id="BART01039502">
    <property type="protein sequence ID" value="GAH14600.1"/>
    <property type="molecule type" value="Genomic_DNA"/>
</dbReference>
<proteinExistence type="predicted"/>
<reference evidence="1" key="1">
    <citation type="journal article" date="2014" name="Front. Microbiol.">
        <title>High frequency of phylogenetically diverse reductive dehalogenase-homologous genes in deep subseafloor sedimentary metagenomes.</title>
        <authorList>
            <person name="Kawai M."/>
            <person name="Futagami T."/>
            <person name="Toyoda A."/>
            <person name="Takaki Y."/>
            <person name="Nishi S."/>
            <person name="Hori S."/>
            <person name="Arai W."/>
            <person name="Tsubouchi T."/>
            <person name="Morono Y."/>
            <person name="Uchiyama I."/>
            <person name="Ito T."/>
            <person name="Fujiyama A."/>
            <person name="Inagaki F."/>
            <person name="Takami H."/>
        </authorList>
    </citation>
    <scope>NUCLEOTIDE SEQUENCE</scope>
    <source>
        <strain evidence="1">Expedition CK06-06</strain>
    </source>
</reference>
<comment type="caution">
    <text evidence="1">The sequence shown here is derived from an EMBL/GenBank/DDBJ whole genome shotgun (WGS) entry which is preliminary data.</text>
</comment>
<protein>
    <recommendedName>
        <fullName evidence="2">DinB-like domain-containing protein</fullName>
    </recommendedName>
</protein>
<organism evidence="1">
    <name type="scientific">marine sediment metagenome</name>
    <dbReference type="NCBI Taxonomy" id="412755"/>
    <lineage>
        <taxon>unclassified sequences</taxon>
        <taxon>metagenomes</taxon>
        <taxon>ecological metagenomes</taxon>
    </lineage>
</organism>
<evidence type="ECO:0008006" key="2">
    <source>
        <dbReference type="Google" id="ProtNLM"/>
    </source>
</evidence>
<gene>
    <name evidence="1" type="ORF">S01H4_64893</name>
</gene>
<sequence length="61" mass="6917">NTFLSNLGSLRSIVKDSAIDLYAPIPHAPNYTIFREILVVSDHNAYHIGEFAILRQVMSTW</sequence>